<organism evidence="3 4">
    <name type="scientific">Fusarium poae</name>
    <dbReference type="NCBI Taxonomy" id="36050"/>
    <lineage>
        <taxon>Eukaryota</taxon>
        <taxon>Fungi</taxon>
        <taxon>Dikarya</taxon>
        <taxon>Ascomycota</taxon>
        <taxon>Pezizomycotina</taxon>
        <taxon>Sordariomycetes</taxon>
        <taxon>Hypocreomycetidae</taxon>
        <taxon>Hypocreales</taxon>
        <taxon>Nectriaceae</taxon>
        <taxon>Fusarium</taxon>
    </lineage>
</organism>
<evidence type="ECO:0000256" key="1">
    <source>
        <dbReference type="SAM" id="MobiDB-lite"/>
    </source>
</evidence>
<keyword evidence="2" id="KW-0812">Transmembrane</keyword>
<dbReference type="AlphaFoldDB" id="A0A1B8B9U3"/>
<dbReference type="EMBL" id="LYXU01000001">
    <property type="protein sequence ID" value="OBS29500.1"/>
    <property type="molecule type" value="Genomic_DNA"/>
</dbReference>
<evidence type="ECO:0000313" key="3">
    <source>
        <dbReference type="EMBL" id="OBS29500.1"/>
    </source>
</evidence>
<keyword evidence="2" id="KW-1133">Transmembrane helix</keyword>
<protein>
    <submittedName>
        <fullName evidence="3">Uncharacterized protein</fullName>
    </submittedName>
</protein>
<feature type="transmembrane region" description="Helical" evidence="2">
    <location>
        <begin position="41"/>
        <end position="62"/>
    </location>
</feature>
<sequence>MPDAEDNPPADAPPEEPPAEEPPAETPEEKPAKELPKTWNYFIMGFLILTYLVFGYAMWYLWNDGPYKAWLAENEERRRQGLPPASSNGGSGRFRRSIPEEMTSSVPTISTFTNDAPCNQGAVAEGETQKFLPLCTFACAHGYCPSPCVCTGHGKESPLPPNTGLQACRIQGTQKENDGLCAFACAHGYCPSASCTTGCEETNGKMNKLE</sequence>
<keyword evidence="2" id="KW-0472">Membrane</keyword>
<keyword evidence="4" id="KW-1185">Reference proteome</keyword>
<dbReference type="STRING" id="36050.A0A1B8B9U3"/>
<name>A0A1B8B9U3_FUSPO</name>
<proteinExistence type="predicted"/>
<accession>A0A1B8B9U3</accession>
<comment type="caution">
    <text evidence="3">The sequence shown here is derived from an EMBL/GenBank/DDBJ whole genome shotgun (WGS) entry which is preliminary data.</text>
</comment>
<evidence type="ECO:0000313" key="4">
    <source>
        <dbReference type="Proteomes" id="UP000091967"/>
    </source>
</evidence>
<feature type="compositionally biased region" description="Acidic residues" evidence="1">
    <location>
        <begin position="1"/>
        <end position="23"/>
    </location>
</feature>
<reference evidence="3 4" key="1">
    <citation type="submission" date="2016-06" db="EMBL/GenBank/DDBJ databases">
        <title>Living apart together: crosstalk between the core and supernumerary genomes in a fungal plant pathogen.</title>
        <authorList>
            <person name="Vanheule A."/>
            <person name="Audenaert K."/>
            <person name="Warris S."/>
            <person name="Van De Geest H."/>
            <person name="Schijlen E."/>
            <person name="Hofte M."/>
            <person name="De Saeger S."/>
            <person name="Haesaert G."/>
            <person name="Waalwijk C."/>
            <person name="Van Der Lee T."/>
        </authorList>
    </citation>
    <scope>NUCLEOTIDE SEQUENCE [LARGE SCALE GENOMIC DNA]</scope>
    <source>
        <strain evidence="3 4">2516</strain>
    </source>
</reference>
<dbReference type="Proteomes" id="UP000091967">
    <property type="component" value="Unassembled WGS sequence"/>
</dbReference>
<evidence type="ECO:0000256" key="2">
    <source>
        <dbReference type="SAM" id="Phobius"/>
    </source>
</evidence>
<feature type="region of interest" description="Disordered" evidence="1">
    <location>
        <begin position="1"/>
        <end position="32"/>
    </location>
</feature>
<gene>
    <name evidence="3" type="ORF">FPOA_03437</name>
</gene>